<dbReference type="GO" id="GO:0016787">
    <property type="term" value="F:hydrolase activity"/>
    <property type="evidence" value="ECO:0007669"/>
    <property type="project" value="InterPro"/>
</dbReference>
<dbReference type="InterPro" id="IPR032465">
    <property type="entry name" value="ACMSD"/>
</dbReference>
<dbReference type="RefSeq" id="WP_350015604.1">
    <property type="nucleotide sequence ID" value="NZ_CP157948.1"/>
</dbReference>
<dbReference type="InterPro" id="IPR006680">
    <property type="entry name" value="Amidohydro-rel"/>
</dbReference>
<name>A0AAU7QGR4_9GAMM</name>
<evidence type="ECO:0000256" key="1">
    <source>
        <dbReference type="ARBA" id="ARBA00023239"/>
    </source>
</evidence>
<evidence type="ECO:0000256" key="2">
    <source>
        <dbReference type="SAM" id="MobiDB-lite"/>
    </source>
</evidence>
<protein>
    <submittedName>
        <fullName evidence="4">Amidohydrolase family protein</fullName>
    </submittedName>
</protein>
<dbReference type="GO" id="GO:0019748">
    <property type="term" value="P:secondary metabolic process"/>
    <property type="evidence" value="ECO:0007669"/>
    <property type="project" value="TreeGrafter"/>
</dbReference>
<dbReference type="GO" id="GO:0016831">
    <property type="term" value="F:carboxy-lyase activity"/>
    <property type="evidence" value="ECO:0007669"/>
    <property type="project" value="InterPro"/>
</dbReference>
<dbReference type="GO" id="GO:0005737">
    <property type="term" value="C:cytoplasm"/>
    <property type="evidence" value="ECO:0007669"/>
    <property type="project" value="TreeGrafter"/>
</dbReference>
<keyword evidence="1" id="KW-0456">Lyase</keyword>
<dbReference type="Pfam" id="PF04909">
    <property type="entry name" value="Amidohydro_2"/>
    <property type="match status" value="1"/>
</dbReference>
<feature type="domain" description="Amidohydrolase-related" evidence="3">
    <location>
        <begin position="74"/>
        <end position="409"/>
    </location>
</feature>
<reference evidence="4" key="1">
    <citation type="submission" date="2024-06" db="EMBL/GenBank/DDBJ databases">
        <authorList>
            <person name="Sun Y."/>
        </authorList>
    </citation>
    <scope>NUCLEOTIDE SEQUENCE</scope>
    <source>
        <strain evidence="4">IGA1.0</strain>
    </source>
</reference>
<dbReference type="Gene3D" id="3.20.20.140">
    <property type="entry name" value="Metal-dependent hydrolases"/>
    <property type="match status" value="1"/>
</dbReference>
<dbReference type="InterPro" id="IPR032466">
    <property type="entry name" value="Metal_Hydrolase"/>
</dbReference>
<sequence>MSDSSSRSQFLMQAGCLCCAPPGGAGTVRTEGSKNPLQTRPDAGKSGLRLKDFQPRSMLQVPKTRVEQPRYPVIDVHAHLSWSSNVRNGISVGEEVTLFARPEDLLPVMDRKGIRTLVNLTGGVGAGLEKSIRSFDQAAPGRFLTLTEPSYEYFAEPNYAQLQGDAIEHAKHVGARGLKLLKTLGLYLRERIDEGPLVAVDDRRFDPMWEACAAHDLPVFLHVSDPEAFFLPTDENNERYEELANHPDWSFYGPEFPGNAELLAARDRLIARHPKTTFALLHVGNNAENLAAVAACLDRFPNTVIDISARIGELGRQPRIAQRFFDRYQDRIMFGTDAVPSPYGDDVPQQLFGDELYEIYYRFLETEDEYFDYAPAPTPPQGRWSIYGLALSDEVLRKVYHDNAARILKIAHE</sequence>
<organism evidence="4">
    <name type="scientific">Rhodanobacter sp. IGA1.0</name>
    <dbReference type="NCBI Taxonomy" id="3158582"/>
    <lineage>
        <taxon>Bacteria</taxon>
        <taxon>Pseudomonadati</taxon>
        <taxon>Pseudomonadota</taxon>
        <taxon>Gammaproteobacteria</taxon>
        <taxon>Lysobacterales</taxon>
        <taxon>Rhodanobacteraceae</taxon>
        <taxon>Rhodanobacter</taxon>
    </lineage>
</organism>
<dbReference type="EMBL" id="CP157948">
    <property type="protein sequence ID" value="XBS88867.1"/>
    <property type="molecule type" value="Genomic_DNA"/>
</dbReference>
<dbReference type="AlphaFoldDB" id="A0AAU7QGR4"/>
<gene>
    <name evidence="4" type="ORF">ABNK63_10670</name>
</gene>
<feature type="region of interest" description="Disordered" evidence="2">
    <location>
        <begin position="23"/>
        <end position="46"/>
    </location>
</feature>
<proteinExistence type="predicted"/>
<evidence type="ECO:0000313" key="4">
    <source>
        <dbReference type="EMBL" id="XBS88867.1"/>
    </source>
</evidence>
<dbReference type="PANTHER" id="PTHR21240">
    <property type="entry name" value="2-AMINO-3-CARBOXYLMUCONATE-6-SEMIALDEHYDE DECARBOXYLASE"/>
    <property type="match status" value="1"/>
</dbReference>
<dbReference type="PANTHER" id="PTHR21240:SF28">
    <property type="entry name" value="ISO-OROTATE DECARBOXYLASE (EUROFUNG)"/>
    <property type="match status" value="1"/>
</dbReference>
<accession>A0AAU7QGR4</accession>
<dbReference type="SUPFAM" id="SSF51556">
    <property type="entry name" value="Metallo-dependent hydrolases"/>
    <property type="match status" value="1"/>
</dbReference>
<evidence type="ECO:0000259" key="3">
    <source>
        <dbReference type="Pfam" id="PF04909"/>
    </source>
</evidence>